<reference evidence="10 11" key="3">
    <citation type="submission" date="2016-01" db="EMBL/GenBank/DDBJ databases">
        <title>Madurella mycetomatis genome sequencing.</title>
        <authorList>
            <person name="Van De Sande W."/>
        </authorList>
    </citation>
    <scope>NUCLEOTIDE SEQUENCE [LARGE SCALE GENOMIC DNA]</scope>
    <source>
        <strain evidence="11">mm55</strain>
        <strain evidence="10">Mm55</strain>
    </source>
</reference>
<dbReference type="GO" id="GO:0044550">
    <property type="term" value="P:secondary metabolite biosynthetic process"/>
    <property type="evidence" value="ECO:0007669"/>
    <property type="project" value="TreeGrafter"/>
</dbReference>
<dbReference type="PANTHER" id="PTHR11552">
    <property type="entry name" value="GLUCOSE-METHANOL-CHOLINE GMC OXIDOREDUCTASE"/>
    <property type="match status" value="1"/>
</dbReference>
<evidence type="ECO:0000256" key="5">
    <source>
        <dbReference type="ARBA" id="ARBA00023002"/>
    </source>
</evidence>
<evidence type="ECO:0000313" key="11">
    <source>
        <dbReference type="Proteomes" id="UP000078237"/>
    </source>
</evidence>
<dbReference type="SUPFAM" id="SSF54373">
    <property type="entry name" value="FAD-linked reductases, C-terminal domain"/>
    <property type="match status" value="1"/>
</dbReference>
<sequence length="634" mass="68705">MASRAAPLVCLGLLGSGLFVNGHPWSHRSATILNSRDDAKDIYDYVIVGGGTAGLTVGDRLSESGKCDAAQRCLKKILANIRTLDSVLAIEYGYLGYDTGPRFFDITSQPSPELNNRTFPVRVGSIVGGSSAVNGMVFQRGTSADYDIWGELGGIADTTWNWENLLSYFKKAVQLGMPPLADLAATYNITYDPNNYGHNTSQHSIFATYSGLHDPSVLTMYEAMKAMPGVTVPVDGAGGENGMFWFTRSMDPVTSERSYAKTGHWDGLNRDNYDLITGTKVDKVAFKGNKAVGVYTSPRVNNTQIENGGRNAKGKRKQRMIKARKEVILAAGSIHTPQILQLSGIGPASLLKKAGIPVKVDLPGVGANFQDHQYLPTLNYRWTTAPPVPTVNVSSPIGSDFLFSPGLGIFFGLPVISPADYTAIADRYAAQDPAQYLPADTHPSIIAGYTQQQLIYAREMRRTGLSWFGAGLAGSETVSCTPQNLHPVSRGTVMIDLEDLEGREPIVDYRGAVNPIDIDIAMEYVKFWRRYVSSGILAPYNATEIQPGPGYETDEALRGWVKRTLIPSLFHPIGTAAKMKREWGGVVDEELLVYGLKGLSVVDASIMPTLVGAATSMTVYAIAEKAADLIKARQ</sequence>
<feature type="signal peptide" evidence="7">
    <location>
        <begin position="1"/>
        <end position="22"/>
    </location>
</feature>
<gene>
    <name evidence="9" type="ORF">MMYC01_209837</name>
    <name evidence="10" type="ORF">MMYC01_209842</name>
</gene>
<feature type="binding site" evidence="6">
    <location>
        <begin position="134"/>
        <end position="137"/>
    </location>
    <ligand>
        <name>FAD</name>
        <dbReference type="ChEBI" id="CHEBI:57692"/>
    </ligand>
</feature>
<organism evidence="10 11">
    <name type="scientific">Madurella mycetomatis</name>
    <dbReference type="NCBI Taxonomy" id="100816"/>
    <lineage>
        <taxon>Eukaryota</taxon>
        <taxon>Fungi</taxon>
        <taxon>Dikarya</taxon>
        <taxon>Ascomycota</taxon>
        <taxon>Pezizomycotina</taxon>
        <taxon>Sordariomycetes</taxon>
        <taxon>Sordariomycetidae</taxon>
        <taxon>Sordariales</taxon>
        <taxon>Sordariales incertae sedis</taxon>
        <taxon>Madurella</taxon>
    </lineage>
</organism>
<reference evidence="10" key="1">
    <citation type="submission" date="2015-06" db="EMBL/GenBank/DDBJ databases">
        <authorList>
            <person name="Hoefler B.C."/>
            <person name="Straight P.D."/>
        </authorList>
    </citation>
    <scope>NUCLEOTIDE SEQUENCE [LARGE SCALE GENOMIC DNA]</scope>
    <source>
        <strain evidence="10">Mm55</strain>
    </source>
</reference>
<feature type="chain" id="PRO_5014045959" evidence="7">
    <location>
        <begin position="23"/>
        <end position="634"/>
    </location>
</feature>
<dbReference type="Gene3D" id="3.50.50.60">
    <property type="entry name" value="FAD/NAD(P)-binding domain"/>
    <property type="match status" value="1"/>
</dbReference>
<dbReference type="InterPro" id="IPR027424">
    <property type="entry name" value="Glucose_Oxidase_domain_2"/>
</dbReference>
<keyword evidence="5" id="KW-0560">Oxidoreductase</keyword>
<keyword evidence="11" id="KW-1185">Reference proteome</keyword>
<dbReference type="GO" id="GO:0016614">
    <property type="term" value="F:oxidoreductase activity, acting on CH-OH group of donors"/>
    <property type="evidence" value="ECO:0007669"/>
    <property type="project" value="InterPro"/>
</dbReference>
<dbReference type="VEuPathDB" id="FungiDB:MMYC01_209842"/>
<keyword evidence="3" id="KW-0285">Flavoprotein</keyword>
<dbReference type="InterPro" id="IPR012132">
    <property type="entry name" value="GMC_OxRdtase"/>
</dbReference>
<dbReference type="AlphaFoldDB" id="A0A175VP38"/>
<reference evidence="11" key="2">
    <citation type="submission" date="2015-06" db="EMBL/GenBank/DDBJ databases">
        <authorList>
            <person name="van de Sande W.W.J."/>
        </authorList>
    </citation>
    <scope>NUCLEOTIDE SEQUENCE [LARGE SCALE GENOMIC DNA]</scope>
    <source>
        <strain evidence="11">mm55</strain>
    </source>
</reference>
<dbReference type="Pfam" id="PF05199">
    <property type="entry name" value="GMC_oxred_C"/>
    <property type="match status" value="1"/>
</dbReference>
<protein>
    <submittedName>
        <fullName evidence="10">Oxygen-dependent choline dehydrogenase</fullName>
    </submittedName>
</protein>
<evidence type="ECO:0000313" key="10">
    <source>
        <dbReference type="EMBL" id="KXX73276.1"/>
    </source>
</evidence>
<evidence type="ECO:0000256" key="1">
    <source>
        <dbReference type="ARBA" id="ARBA00001974"/>
    </source>
</evidence>
<dbReference type="VEuPathDB" id="FungiDB:MMYC01_209837"/>
<evidence type="ECO:0000256" key="3">
    <source>
        <dbReference type="ARBA" id="ARBA00022630"/>
    </source>
</evidence>
<dbReference type="OrthoDB" id="269227at2759"/>
<dbReference type="PROSITE" id="PS00624">
    <property type="entry name" value="GMC_OXRED_2"/>
    <property type="match status" value="1"/>
</dbReference>
<evidence type="ECO:0000256" key="4">
    <source>
        <dbReference type="ARBA" id="ARBA00022827"/>
    </source>
</evidence>
<dbReference type="STRING" id="100816.A0A175VP38"/>
<accession>A0A175VP38</accession>
<comment type="cofactor">
    <cofactor evidence="1 6">
        <name>FAD</name>
        <dbReference type="ChEBI" id="CHEBI:57692"/>
    </cofactor>
</comment>
<keyword evidence="7" id="KW-0732">Signal</keyword>
<dbReference type="EMBL" id="LCTW02000502">
    <property type="protein sequence ID" value="KXX73275.1"/>
    <property type="molecule type" value="Genomic_DNA"/>
</dbReference>
<evidence type="ECO:0000259" key="8">
    <source>
        <dbReference type="PROSITE" id="PS00624"/>
    </source>
</evidence>
<dbReference type="Gene3D" id="4.10.450.10">
    <property type="entry name" value="Glucose Oxidase, domain 2"/>
    <property type="match status" value="1"/>
</dbReference>
<evidence type="ECO:0000313" key="9">
    <source>
        <dbReference type="EMBL" id="KXX73275.1"/>
    </source>
</evidence>
<dbReference type="SUPFAM" id="SSF51905">
    <property type="entry name" value="FAD/NAD(P)-binding domain"/>
    <property type="match status" value="1"/>
</dbReference>
<keyword evidence="4 6" id="KW-0274">FAD</keyword>
<dbReference type="InterPro" id="IPR007867">
    <property type="entry name" value="GMC_OxRtase_C"/>
</dbReference>
<dbReference type="InterPro" id="IPR000172">
    <property type="entry name" value="GMC_OxRdtase_N"/>
</dbReference>
<dbReference type="Proteomes" id="UP000078237">
    <property type="component" value="Unassembled WGS sequence"/>
</dbReference>
<feature type="domain" description="Glucose-methanol-choline oxidoreductase N-terminal" evidence="8">
    <location>
        <begin position="332"/>
        <end position="346"/>
    </location>
</feature>
<evidence type="ECO:0000256" key="6">
    <source>
        <dbReference type="PIRSR" id="PIRSR000137-2"/>
    </source>
</evidence>
<dbReference type="GO" id="GO:0050660">
    <property type="term" value="F:flavin adenine dinucleotide binding"/>
    <property type="evidence" value="ECO:0007669"/>
    <property type="project" value="InterPro"/>
</dbReference>
<dbReference type="Pfam" id="PF00732">
    <property type="entry name" value="GMC_oxred_N"/>
    <property type="match status" value="1"/>
</dbReference>
<comment type="similarity">
    <text evidence="2">Belongs to the GMC oxidoreductase family.</text>
</comment>
<dbReference type="PANTHER" id="PTHR11552:SF115">
    <property type="entry name" value="DEHYDROGENASE XPTC-RELATED"/>
    <property type="match status" value="1"/>
</dbReference>
<proteinExistence type="inferred from homology"/>
<feature type="binding site" evidence="6">
    <location>
        <position position="281"/>
    </location>
    <ligand>
        <name>FAD</name>
        <dbReference type="ChEBI" id="CHEBI:57692"/>
    </ligand>
</feature>
<name>A0A175VP38_9PEZI</name>
<dbReference type="Gene3D" id="3.30.560.10">
    <property type="entry name" value="Glucose Oxidase, domain 3"/>
    <property type="match status" value="1"/>
</dbReference>
<dbReference type="PIRSF" id="PIRSF000137">
    <property type="entry name" value="Alcohol_oxidase"/>
    <property type="match status" value="1"/>
</dbReference>
<comment type="caution">
    <text evidence="10">The sequence shown here is derived from an EMBL/GenBank/DDBJ whole genome shotgun (WGS) entry which is preliminary data.</text>
</comment>
<evidence type="ECO:0000256" key="7">
    <source>
        <dbReference type="SAM" id="SignalP"/>
    </source>
</evidence>
<dbReference type="EMBL" id="LCTW02000502">
    <property type="protein sequence ID" value="KXX73276.1"/>
    <property type="molecule type" value="Genomic_DNA"/>
</dbReference>
<dbReference type="InterPro" id="IPR036188">
    <property type="entry name" value="FAD/NAD-bd_sf"/>
</dbReference>
<evidence type="ECO:0000256" key="2">
    <source>
        <dbReference type="ARBA" id="ARBA00010790"/>
    </source>
</evidence>